<feature type="chain" id="PRO_5021452049" description="Carboxylesterase type B domain-containing protein" evidence="3">
    <location>
        <begin position="21"/>
        <end position="553"/>
    </location>
</feature>
<keyword evidence="6" id="KW-1185">Reference proteome</keyword>
<dbReference type="OrthoDB" id="408631at2759"/>
<dbReference type="PANTHER" id="PTHR43918">
    <property type="entry name" value="ACETYLCHOLINESTERASE"/>
    <property type="match status" value="1"/>
</dbReference>
<dbReference type="STRING" id="1806994.A0A507C6Q7"/>
<feature type="signal peptide" evidence="3">
    <location>
        <begin position="1"/>
        <end position="20"/>
    </location>
</feature>
<comment type="caution">
    <text evidence="5">The sequence shown here is derived from an EMBL/GenBank/DDBJ whole genome shotgun (WGS) entry which is preliminary data.</text>
</comment>
<dbReference type="GO" id="GO:0052689">
    <property type="term" value="F:carboxylic ester hydrolase activity"/>
    <property type="evidence" value="ECO:0007669"/>
    <property type="project" value="TreeGrafter"/>
</dbReference>
<reference evidence="5 6" key="1">
    <citation type="journal article" date="2019" name="Sci. Rep.">
        <title>Comparative genomics of chytrid fungi reveal insights into the obligate biotrophic and pathogenic lifestyle of Synchytrium endobioticum.</title>
        <authorList>
            <person name="van de Vossenberg B.T.L.H."/>
            <person name="Warris S."/>
            <person name="Nguyen H.D.T."/>
            <person name="van Gent-Pelzer M.P.E."/>
            <person name="Joly D.L."/>
            <person name="van de Geest H.C."/>
            <person name="Bonants P.J.M."/>
            <person name="Smith D.S."/>
            <person name="Levesque C.A."/>
            <person name="van der Lee T.A.J."/>
        </authorList>
    </citation>
    <scope>NUCLEOTIDE SEQUENCE [LARGE SCALE GENOMIC DNA]</scope>
    <source>
        <strain evidence="5 6">JEL517</strain>
    </source>
</reference>
<proteinExistence type="inferred from homology"/>
<evidence type="ECO:0000313" key="6">
    <source>
        <dbReference type="Proteomes" id="UP000319731"/>
    </source>
</evidence>
<dbReference type="InterPro" id="IPR029058">
    <property type="entry name" value="AB_hydrolase_fold"/>
</dbReference>
<dbReference type="GeneID" id="42005058"/>
<evidence type="ECO:0000256" key="1">
    <source>
        <dbReference type="ARBA" id="ARBA00005964"/>
    </source>
</evidence>
<dbReference type="Pfam" id="PF00135">
    <property type="entry name" value="COesterase"/>
    <property type="match status" value="1"/>
</dbReference>
<dbReference type="InterPro" id="IPR050654">
    <property type="entry name" value="AChE-related_enzymes"/>
</dbReference>
<keyword evidence="2" id="KW-0378">Hydrolase</keyword>
<dbReference type="Gene3D" id="3.40.50.1820">
    <property type="entry name" value="alpha/beta hydrolase"/>
    <property type="match status" value="1"/>
</dbReference>
<evidence type="ECO:0000313" key="5">
    <source>
        <dbReference type="EMBL" id="TPX33165.1"/>
    </source>
</evidence>
<accession>A0A507C6Q7</accession>
<dbReference type="RefSeq" id="XP_031024207.1">
    <property type="nucleotide sequence ID" value="XM_031169761.1"/>
</dbReference>
<evidence type="ECO:0000256" key="3">
    <source>
        <dbReference type="SAM" id="SignalP"/>
    </source>
</evidence>
<gene>
    <name evidence="5" type="ORF">SmJEL517_g03833</name>
</gene>
<dbReference type="EMBL" id="QEAO01000022">
    <property type="protein sequence ID" value="TPX33165.1"/>
    <property type="molecule type" value="Genomic_DNA"/>
</dbReference>
<sequence>MRIEALLIALVAGHVSNVLASGPASAAASVTSTSTSNGIILDYGTLFGKNSPDGTAKLWLGIPYAAPPVGALRFKPPAAPQNLGNSFQATSFGNWCPQDPVQSIINIATPTQSEDCLTLNVYAPVNSSSNSSLPVMVFIHGGSYDSGSGGSEEYNGTNLIKNSPTPVIVVTFNYRLGVLGYLSSQELLDDGSTNPGMLDQVAAFTWVKKYIGAFGGDSTRITAFGESAGAQSIGAHLISYGGNQTIFGRAILESGSTLSGPLPMANSANSNTAFNAIASYVNCNTSTSKVNCMRNVTWQAMYNAQSTYQQTLNSVVRIGLFTPVVDGKYILTKPTAAVTQGLFSKTPIMLGTNSQEGTLFVPGSVDLAEQFYNASYALSLFVQSFSSALPAGSANTVLSLYPVSSYNNSAVRAAGDIFADLAFTCPAMNLSRAMTAAGVPVYKYRFNQLLLQAQTLWARDGVFHSTELPFVFATGIAPSELPLSQTIIGFWTRFAATGNPNGGNATWPVYAAGGPQIVLQSSTLPSLSTESDPSKDAQCAFWQSPSIQPLVDH</sequence>
<dbReference type="AlphaFoldDB" id="A0A507C6Q7"/>
<organism evidence="5 6">
    <name type="scientific">Synchytrium microbalum</name>
    <dbReference type="NCBI Taxonomy" id="1806994"/>
    <lineage>
        <taxon>Eukaryota</taxon>
        <taxon>Fungi</taxon>
        <taxon>Fungi incertae sedis</taxon>
        <taxon>Chytridiomycota</taxon>
        <taxon>Chytridiomycota incertae sedis</taxon>
        <taxon>Chytridiomycetes</taxon>
        <taxon>Synchytriales</taxon>
        <taxon>Synchytriaceae</taxon>
        <taxon>Synchytrium</taxon>
    </lineage>
</organism>
<name>A0A507C6Q7_9FUNG</name>
<dbReference type="InterPro" id="IPR002018">
    <property type="entry name" value="CarbesteraseB"/>
</dbReference>
<comment type="similarity">
    <text evidence="1">Belongs to the type-B carboxylesterase/lipase family.</text>
</comment>
<dbReference type="PROSITE" id="PS00941">
    <property type="entry name" value="CARBOXYLESTERASE_B_2"/>
    <property type="match status" value="1"/>
</dbReference>
<protein>
    <recommendedName>
        <fullName evidence="4">Carboxylesterase type B domain-containing protein</fullName>
    </recommendedName>
</protein>
<dbReference type="SUPFAM" id="SSF53474">
    <property type="entry name" value="alpha/beta-Hydrolases"/>
    <property type="match status" value="1"/>
</dbReference>
<evidence type="ECO:0000259" key="4">
    <source>
        <dbReference type="Pfam" id="PF00135"/>
    </source>
</evidence>
<dbReference type="Proteomes" id="UP000319731">
    <property type="component" value="Unassembled WGS sequence"/>
</dbReference>
<feature type="domain" description="Carboxylesterase type B" evidence="4">
    <location>
        <begin position="41"/>
        <end position="542"/>
    </location>
</feature>
<evidence type="ECO:0000256" key="2">
    <source>
        <dbReference type="ARBA" id="ARBA00022801"/>
    </source>
</evidence>
<dbReference type="InterPro" id="IPR019819">
    <property type="entry name" value="Carboxylesterase_B_CS"/>
</dbReference>
<dbReference type="PANTHER" id="PTHR43918:SF4">
    <property type="entry name" value="CARBOXYLIC ESTER HYDROLASE"/>
    <property type="match status" value="1"/>
</dbReference>
<keyword evidence="3" id="KW-0732">Signal</keyword>